<dbReference type="SUPFAM" id="SSF56784">
    <property type="entry name" value="HAD-like"/>
    <property type="match status" value="1"/>
</dbReference>
<evidence type="ECO:0000313" key="2">
    <source>
        <dbReference type="Proteomes" id="UP000033067"/>
    </source>
</evidence>
<proteinExistence type="predicted"/>
<dbReference type="InterPro" id="IPR023214">
    <property type="entry name" value="HAD_sf"/>
</dbReference>
<evidence type="ECO:0000313" key="1">
    <source>
        <dbReference type="EMBL" id="AKC88276.1"/>
    </source>
</evidence>
<dbReference type="OrthoDB" id="9799365at2"/>
<accession>A0A0E3UPQ9</accession>
<gene>
    <name evidence="1" type="ORF">WQ53_07850</name>
</gene>
<dbReference type="PANTHER" id="PTHR43344">
    <property type="entry name" value="PHOSPHOSERINE PHOSPHATASE"/>
    <property type="match status" value="1"/>
</dbReference>
<dbReference type="PATRIC" id="fig|314722.6.peg.1683"/>
<dbReference type="AlphaFoldDB" id="A0A0E3UPQ9"/>
<sequence>MLPSWKDSPTRTAIVDFVQRVTAEGSPDHLPPEARIAVFDNDGTLWCEQPFPIQTGFLFGKLAEQVKADPLLGAKQPWKAVVENDHAWLGNAITKHYGGDDSDLKVMAAGLLSAYAGERVEDFAAKAEAFLRNSENPVLKRPNLKTAYAPMRELLRYLADNGFTSYIVSGGGRDFIRPIARELYGVPPERVVGTSVELEYREDAEGRPGLYHTPKLEVFDDGPTKVARIWSRIGARPVFAAGNANGDLPMLKATTWDAPASLALVVHHDDGEREPAYTAGAEKLLQAANENGWAVASVKNDWTTVFVD</sequence>
<protein>
    <submittedName>
        <fullName evidence="1">Acid phosphatase</fullName>
    </submittedName>
</protein>
<dbReference type="Gene3D" id="3.40.50.1000">
    <property type="entry name" value="HAD superfamily/HAD-like"/>
    <property type="match status" value="1"/>
</dbReference>
<dbReference type="InterPro" id="IPR050582">
    <property type="entry name" value="HAD-like_SerB"/>
</dbReference>
<dbReference type="KEGG" id="psuw:WQ53_07850"/>
<dbReference type="EMBL" id="CP011144">
    <property type="protein sequence ID" value="AKC88276.1"/>
    <property type="molecule type" value="Genomic_DNA"/>
</dbReference>
<keyword evidence="2" id="KW-1185">Reference proteome</keyword>
<name>A0A0E3UPQ9_9GAMM</name>
<dbReference type="Proteomes" id="UP000033067">
    <property type="component" value="Chromosome"/>
</dbReference>
<organism evidence="1 2">
    <name type="scientific">Pseudoxanthomonas suwonensis</name>
    <dbReference type="NCBI Taxonomy" id="314722"/>
    <lineage>
        <taxon>Bacteria</taxon>
        <taxon>Pseudomonadati</taxon>
        <taxon>Pseudomonadota</taxon>
        <taxon>Gammaproteobacteria</taxon>
        <taxon>Lysobacterales</taxon>
        <taxon>Lysobacteraceae</taxon>
        <taxon>Pseudoxanthomonas</taxon>
    </lineage>
</organism>
<reference evidence="1 2" key="1">
    <citation type="journal article" date="2015" name="Genome Announc.">
        <title>Complete Genome Sequence of Pseudoxanthomonas suwonensis Strain J1, a Cellulose-Degrading Bacterium Isolated from Leaf- and Wood-Enriched Soil.</title>
        <authorList>
            <person name="Hou L."/>
            <person name="Jiang J."/>
            <person name="Xu Z."/>
            <person name="Zhou Y."/>
            <person name="Leung F.C."/>
        </authorList>
    </citation>
    <scope>NUCLEOTIDE SEQUENCE [LARGE SCALE GENOMIC DNA]</scope>
    <source>
        <strain evidence="1 2">J1</strain>
    </source>
</reference>
<dbReference type="InterPro" id="IPR036412">
    <property type="entry name" value="HAD-like_sf"/>
</dbReference>
<dbReference type="Pfam" id="PF12710">
    <property type="entry name" value="HAD"/>
    <property type="match status" value="1"/>
</dbReference>